<sequence length="804" mass="90811">MEKPSTSSRFRFRDHQEMENRAQSDTSSEFSSVSSDPGGESELQSMTAKGIKHLCSELLELKAESDEDFHTNIFFNFATFVRIFEEAKGMENQLMQLKGQVTLQRRLVKDLTDGIYPRVLSKESNELDIEESVTAEPSTPCEMEANIRNLSETLDMLLVENRIDEAITILEMEEENYQRLQYDDNSPSDVLEQYDSAIFERKTMLTLQLTLVAENPRIAAPELQKTLVGLCRLGESHLATQLLIKYYHSRVANGIHNLQHSKSFLRGVYIRELAKFVFSIISQAARSFIMLYGETSPYASELIQWACEETEVFSVHFNKYVKPISEVSGGMSTAVQAAQYAMSFCSLLETQRLVLRPFLMKQIRPCMEEVLQMHIDHFKKVISIFSASDSWVLGRYLVSGIINEVGSSMAIEQPPEYFLLTNSGRKLITLLQSIFADIAPLVPLQMEVSIVRGLIDLFAEYVVILERAINTETNLTDKGGSKIILAESLPQQVSVLANLSTLEHFLSGTIRIVFSDIDQSVGFQRKEFDHSMLFIQEANDNLRAHFCQQLMCQNMSPRIGSEHTPEACTVNADDDSMLFNLMPSAAFQVLFFELRTLNKLAEEKVFEPDWLMELMRELLETVFVFISNNKEMWALTEQNSSGQNSDVYDQEQFILDVHFLAEIIRDGGYFSNNPTILVTLMNSAFISAGLDPQRYVDDEWAKNAAIQAIQRLQETNSLKKDKPIGTFEEQEENQIKYSSDSFPSDSINPSDDSIVSEKNEMATGESGTALNTQTTGLNADSITVEGIGEEAFEVRVSLEEGASS</sequence>
<protein>
    <submittedName>
        <fullName evidence="1">Exocyst complex component EXO84B-like</fullName>
    </submittedName>
</protein>
<comment type="caution">
    <text evidence="1">The sequence shown here is derived from an EMBL/GenBank/DDBJ whole genome shotgun (WGS) entry which is preliminary data.</text>
</comment>
<gene>
    <name evidence="1" type="ORF">OWV82_001255</name>
</gene>
<evidence type="ECO:0000313" key="1">
    <source>
        <dbReference type="EMBL" id="KAJ4728300.1"/>
    </source>
</evidence>
<keyword evidence="2" id="KW-1185">Reference proteome</keyword>
<organism evidence="1 2">
    <name type="scientific">Melia azedarach</name>
    <name type="common">Chinaberry tree</name>
    <dbReference type="NCBI Taxonomy" id="155640"/>
    <lineage>
        <taxon>Eukaryota</taxon>
        <taxon>Viridiplantae</taxon>
        <taxon>Streptophyta</taxon>
        <taxon>Embryophyta</taxon>
        <taxon>Tracheophyta</taxon>
        <taxon>Spermatophyta</taxon>
        <taxon>Magnoliopsida</taxon>
        <taxon>eudicotyledons</taxon>
        <taxon>Gunneridae</taxon>
        <taxon>Pentapetalae</taxon>
        <taxon>rosids</taxon>
        <taxon>malvids</taxon>
        <taxon>Sapindales</taxon>
        <taxon>Meliaceae</taxon>
        <taxon>Melia</taxon>
    </lineage>
</organism>
<dbReference type="EMBL" id="CM051394">
    <property type="protein sequence ID" value="KAJ4728300.1"/>
    <property type="molecule type" value="Genomic_DNA"/>
</dbReference>
<proteinExistence type="predicted"/>
<accession>A0ACC1YX65</accession>
<dbReference type="Proteomes" id="UP001164539">
    <property type="component" value="Chromosome 1"/>
</dbReference>
<evidence type="ECO:0000313" key="2">
    <source>
        <dbReference type="Proteomes" id="UP001164539"/>
    </source>
</evidence>
<name>A0ACC1YX65_MELAZ</name>
<reference evidence="1 2" key="1">
    <citation type="journal article" date="2023" name="Science">
        <title>Complex scaffold remodeling in plant triterpene biosynthesis.</title>
        <authorList>
            <person name="De La Pena R."/>
            <person name="Hodgson H."/>
            <person name="Liu J.C."/>
            <person name="Stephenson M.J."/>
            <person name="Martin A.C."/>
            <person name="Owen C."/>
            <person name="Harkess A."/>
            <person name="Leebens-Mack J."/>
            <person name="Jimenez L.E."/>
            <person name="Osbourn A."/>
            <person name="Sattely E.S."/>
        </authorList>
    </citation>
    <scope>NUCLEOTIDE SEQUENCE [LARGE SCALE GENOMIC DNA]</scope>
    <source>
        <strain evidence="2">cv. JPN11</strain>
        <tissue evidence="1">Leaf</tissue>
    </source>
</reference>